<dbReference type="PROSITE" id="PS51257">
    <property type="entry name" value="PROKAR_LIPOPROTEIN"/>
    <property type="match status" value="1"/>
</dbReference>
<dbReference type="Gene3D" id="2.60.40.10">
    <property type="entry name" value="Immunoglobulins"/>
    <property type="match status" value="1"/>
</dbReference>
<dbReference type="EMBL" id="VIWO01000003">
    <property type="protein sequence ID" value="TWF41786.1"/>
    <property type="molecule type" value="Genomic_DNA"/>
</dbReference>
<gene>
    <name evidence="1" type="ORF">FHW36_103590</name>
</gene>
<dbReference type="AlphaFoldDB" id="A0A561PUJ5"/>
<evidence type="ECO:0000313" key="2">
    <source>
        <dbReference type="Proteomes" id="UP000320811"/>
    </source>
</evidence>
<sequence>MKNIMYALLLTVTGLGACTKMDHEYAPYLSNGEIFYTGVPTNLVAHPGRGRVGLQFTQSKDPNIARYVIYWNNRSSKLEVPASDSVLQQVIVPNLTEGEYAFEIVAYDKAGNPSTPGSAVITGTSLGQAYENNLQTRRVNISNSQAGIILGFSSMDTTCKYTTAAYTTASGTTGSAKYTNAGAFEDTLKDASKQLASVVLKTAYVPLSGIDTFYAQQTMPVNLAAAKYTCTGQMVDYTNASLTGPYPWNVTLRPATATQLELVDNDQTNEVYHKILSGGSNSYYGSFGVVFNLDNNYNVISVINKYGQPSSNGRSAELDPSGINKFDPATRTLKVKYWMNQPGATHRTSFDETFSMK</sequence>
<reference evidence="1 2" key="1">
    <citation type="submission" date="2019-06" db="EMBL/GenBank/DDBJ databases">
        <title>Sorghum-associated microbial communities from plants grown in Nebraska, USA.</title>
        <authorList>
            <person name="Schachtman D."/>
        </authorList>
    </citation>
    <scope>NUCLEOTIDE SEQUENCE [LARGE SCALE GENOMIC DNA]</scope>
    <source>
        <strain evidence="1 2">1209</strain>
    </source>
</reference>
<dbReference type="OrthoDB" id="740324at2"/>
<comment type="caution">
    <text evidence="1">The sequence shown here is derived from an EMBL/GenBank/DDBJ whole genome shotgun (WGS) entry which is preliminary data.</text>
</comment>
<dbReference type="InterPro" id="IPR036116">
    <property type="entry name" value="FN3_sf"/>
</dbReference>
<protein>
    <submittedName>
        <fullName evidence="1">Uncharacterized protein DUF4998</fullName>
    </submittedName>
</protein>
<keyword evidence="2" id="KW-1185">Reference proteome</keyword>
<dbReference type="Proteomes" id="UP000320811">
    <property type="component" value="Unassembled WGS sequence"/>
</dbReference>
<dbReference type="InterPro" id="IPR013783">
    <property type="entry name" value="Ig-like_fold"/>
</dbReference>
<accession>A0A561PUJ5</accession>
<dbReference type="SUPFAM" id="SSF49265">
    <property type="entry name" value="Fibronectin type III"/>
    <property type="match status" value="1"/>
</dbReference>
<proteinExistence type="predicted"/>
<evidence type="ECO:0000313" key="1">
    <source>
        <dbReference type="EMBL" id="TWF41786.1"/>
    </source>
</evidence>
<organism evidence="1 2">
    <name type="scientific">Chitinophaga polysaccharea</name>
    <dbReference type="NCBI Taxonomy" id="1293035"/>
    <lineage>
        <taxon>Bacteria</taxon>
        <taxon>Pseudomonadati</taxon>
        <taxon>Bacteroidota</taxon>
        <taxon>Chitinophagia</taxon>
        <taxon>Chitinophagales</taxon>
        <taxon>Chitinophagaceae</taxon>
        <taxon>Chitinophaga</taxon>
    </lineage>
</organism>
<name>A0A561PUJ5_9BACT</name>
<dbReference type="RefSeq" id="WP_145670120.1">
    <property type="nucleotide sequence ID" value="NZ_VIWO01000003.1"/>
</dbReference>
<dbReference type="Pfam" id="PF16389">
    <property type="entry name" value="DUF4998"/>
    <property type="match status" value="1"/>
</dbReference>